<dbReference type="Pfam" id="PF00462">
    <property type="entry name" value="Glutaredoxin"/>
    <property type="match status" value="1"/>
</dbReference>
<keyword evidence="3 8" id="KW-0479">Metal-binding</keyword>
<dbReference type="CDD" id="cd03028">
    <property type="entry name" value="GRX_PICOT_like"/>
    <property type="match status" value="1"/>
</dbReference>
<dbReference type="InterPro" id="IPR002109">
    <property type="entry name" value="Glutaredoxin"/>
</dbReference>
<comment type="caution">
    <text evidence="10">The sequence shown here is derived from an EMBL/GenBank/DDBJ whole genome shotgun (WGS) entry which is preliminary data.</text>
</comment>
<evidence type="ECO:0000256" key="7">
    <source>
        <dbReference type="PIRNR" id="PIRNR005894"/>
    </source>
</evidence>
<protein>
    <recommendedName>
        <fullName evidence="7">Glutaredoxin</fullName>
    </recommendedName>
</protein>
<dbReference type="GO" id="GO:0015036">
    <property type="term" value="F:disulfide oxidoreductase activity"/>
    <property type="evidence" value="ECO:0007669"/>
    <property type="project" value="InterPro"/>
</dbReference>
<dbReference type="AlphaFoldDB" id="A0A9E4N0U0"/>
<accession>A0A9E4N0U0</accession>
<dbReference type="PANTHER" id="PTHR10293:SF72">
    <property type="entry name" value="MONOTHIOL GLUTAREDOXIN-S14, CHLOROPLASTIC"/>
    <property type="match status" value="1"/>
</dbReference>
<keyword evidence="5 8" id="KW-0411">Iron-sulfur</keyword>
<evidence type="ECO:0000259" key="9">
    <source>
        <dbReference type="Pfam" id="PF00462"/>
    </source>
</evidence>
<comment type="similarity">
    <text evidence="1 7">Belongs to the glutaredoxin family. Monothiol subfamily.</text>
</comment>
<dbReference type="InterPro" id="IPR036249">
    <property type="entry name" value="Thioredoxin-like_sf"/>
</dbReference>
<evidence type="ECO:0000256" key="8">
    <source>
        <dbReference type="PIRSR" id="PIRSR005894-2"/>
    </source>
</evidence>
<evidence type="ECO:0000313" key="11">
    <source>
        <dbReference type="Proteomes" id="UP000886687"/>
    </source>
</evidence>
<keyword evidence="6" id="KW-0676">Redox-active center</keyword>
<dbReference type="GO" id="GO:0051537">
    <property type="term" value="F:2 iron, 2 sulfur cluster binding"/>
    <property type="evidence" value="ECO:0007669"/>
    <property type="project" value="UniProtKB-KW"/>
</dbReference>
<evidence type="ECO:0000313" key="10">
    <source>
        <dbReference type="EMBL" id="MCG7938884.1"/>
    </source>
</evidence>
<evidence type="ECO:0000256" key="4">
    <source>
        <dbReference type="ARBA" id="ARBA00023004"/>
    </source>
</evidence>
<dbReference type="NCBIfam" id="TIGR00365">
    <property type="entry name" value="Grx4 family monothiol glutaredoxin"/>
    <property type="match status" value="1"/>
</dbReference>
<evidence type="ECO:0000256" key="6">
    <source>
        <dbReference type="ARBA" id="ARBA00023284"/>
    </source>
</evidence>
<dbReference type="PIRSF" id="PIRSF005894">
    <property type="entry name" value="Monothiol_GRX"/>
    <property type="match status" value="1"/>
</dbReference>
<evidence type="ECO:0000256" key="3">
    <source>
        <dbReference type="ARBA" id="ARBA00022723"/>
    </source>
</evidence>
<dbReference type="SUPFAM" id="SSF52833">
    <property type="entry name" value="Thioredoxin-like"/>
    <property type="match status" value="1"/>
</dbReference>
<feature type="domain" description="Glutaredoxin" evidence="9">
    <location>
        <begin position="16"/>
        <end position="80"/>
    </location>
</feature>
<dbReference type="PROSITE" id="PS51354">
    <property type="entry name" value="GLUTAREDOXIN_2"/>
    <property type="match status" value="1"/>
</dbReference>
<dbReference type="Gene3D" id="3.40.30.10">
    <property type="entry name" value="Glutaredoxin"/>
    <property type="match status" value="1"/>
</dbReference>
<dbReference type="InterPro" id="IPR014434">
    <property type="entry name" value="Monothiol_GRX"/>
</dbReference>
<sequence>MKTTDKIRKQLSDHPVILYMKGTPEEPRCGFSAKAAAVMKATQVGFAHVDVLSSPLIMQALPEVSEFPTFPQLFINGEIIGGSDIVEAMYQSGELVPMLKAATAH</sequence>
<name>A0A9E4N0U0_9GAMM</name>
<organism evidence="10 11">
    <name type="scientific">Candidatus Thiodiazotropha lotti</name>
    <dbReference type="NCBI Taxonomy" id="2792787"/>
    <lineage>
        <taxon>Bacteria</taxon>
        <taxon>Pseudomonadati</taxon>
        <taxon>Pseudomonadota</taxon>
        <taxon>Gammaproteobacteria</taxon>
        <taxon>Chromatiales</taxon>
        <taxon>Sedimenticolaceae</taxon>
        <taxon>Candidatus Thiodiazotropha</taxon>
    </lineage>
</organism>
<keyword evidence="2 8" id="KW-0001">2Fe-2S</keyword>
<evidence type="ECO:0000256" key="2">
    <source>
        <dbReference type="ARBA" id="ARBA00022714"/>
    </source>
</evidence>
<proteinExistence type="inferred from homology"/>
<evidence type="ECO:0000256" key="1">
    <source>
        <dbReference type="ARBA" id="ARBA00009630"/>
    </source>
</evidence>
<dbReference type="GO" id="GO:0046872">
    <property type="term" value="F:metal ion binding"/>
    <property type="evidence" value="ECO:0007669"/>
    <property type="project" value="UniProtKB-KW"/>
</dbReference>
<dbReference type="InterPro" id="IPR033658">
    <property type="entry name" value="GRX_PICOT-like"/>
</dbReference>
<feature type="binding site" evidence="8">
    <location>
        <position position="29"/>
    </location>
    <ligand>
        <name>[2Fe-2S] cluster</name>
        <dbReference type="ChEBI" id="CHEBI:190135"/>
        <note>ligand shared between dimeric partners</note>
    </ligand>
</feature>
<keyword evidence="4 8" id="KW-0408">Iron</keyword>
<dbReference type="InterPro" id="IPR004480">
    <property type="entry name" value="Monothiol_GRX-rel"/>
</dbReference>
<gene>
    <name evidence="10" type="primary">grxD</name>
    <name evidence="10" type="ORF">JAZ04_08515</name>
</gene>
<dbReference type="PANTHER" id="PTHR10293">
    <property type="entry name" value="GLUTAREDOXIN FAMILY MEMBER"/>
    <property type="match status" value="1"/>
</dbReference>
<dbReference type="EMBL" id="JAEPDI010000004">
    <property type="protein sequence ID" value="MCG7938884.1"/>
    <property type="molecule type" value="Genomic_DNA"/>
</dbReference>
<dbReference type="Proteomes" id="UP000886687">
    <property type="component" value="Unassembled WGS sequence"/>
</dbReference>
<evidence type="ECO:0000256" key="5">
    <source>
        <dbReference type="ARBA" id="ARBA00023014"/>
    </source>
</evidence>
<reference evidence="10" key="1">
    <citation type="journal article" date="2021" name="Proc. Natl. Acad. Sci. U.S.A.">
        <title>Global biogeography of chemosynthetic symbionts reveals both localized and globally distributed symbiont groups. .</title>
        <authorList>
            <person name="Osvatic J.T."/>
            <person name="Wilkins L.G.E."/>
            <person name="Leibrecht L."/>
            <person name="Leray M."/>
            <person name="Zauner S."/>
            <person name="Polzin J."/>
            <person name="Camacho Y."/>
            <person name="Gros O."/>
            <person name="van Gils J.A."/>
            <person name="Eisen J.A."/>
            <person name="Petersen J.M."/>
            <person name="Yuen B."/>
        </authorList>
    </citation>
    <scope>NUCLEOTIDE SEQUENCE</scope>
    <source>
        <strain evidence="10">MAGL173</strain>
    </source>
</reference>